<keyword evidence="1" id="KW-0223">Dioxygenase</keyword>
<keyword evidence="2" id="KW-1185">Reference proteome</keyword>
<name>A0ABW4JPJ6_9BACL</name>
<comment type="caution">
    <text evidence="1">The sequence shown here is derived from an EMBL/GenBank/DDBJ whole genome shotgun (WGS) entry which is preliminary data.</text>
</comment>
<evidence type="ECO:0000313" key="2">
    <source>
        <dbReference type="Proteomes" id="UP001597079"/>
    </source>
</evidence>
<evidence type="ECO:0000313" key="1">
    <source>
        <dbReference type="EMBL" id="MFD1677923.1"/>
    </source>
</evidence>
<dbReference type="GO" id="GO:0051213">
    <property type="term" value="F:dioxygenase activity"/>
    <property type="evidence" value="ECO:0007669"/>
    <property type="project" value="UniProtKB-KW"/>
</dbReference>
<dbReference type="Gene3D" id="2.60.120.620">
    <property type="entry name" value="q2cbj1_9rhob like domain"/>
    <property type="match status" value="1"/>
</dbReference>
<reference evidence="2" key="1">
    <citation type="journal article" date="2019" name="Int. J. Syst. Evol. Microbiol.">
        <title>The Global Catalogue of Microorganisms (GCM) 10K type strain sequencing project: providing services to taxonomists for standard genome sequencing and annotation.</title>
        <authorList>
            <consortium name="The Broad Institute Genomics Platform"/>
            <consortium name="The Broad Institute Genome Sequencing Center for Infectious Disease"/>
            <person name="Wu L."/>
            <person name="Ma J."/>
        </authorList>
    </citation>
    <scope>NUCLEOTIDE SEQUENCE [LARGE SCALE GENOMIC DNA]</scope>
    <source>
        <strain evidence="2">CGMCC 1.12286</strain>
    </source>
</reference>
<accession>A0ABW4JPJ6</accession>
<dbReference type="InterPro" id="IPR051961">
    <property type="entry name" value="Fungal_Metabolite_Diox"/>
</dbReference>
<proteinExistence type="predicted"/>
<keyword evidence="1" id="KW-0560">Oxidoreductase</keyword>
<dbReference type="RefSeq" id="WP_377945853.1">
    <property type="nucleotide sequence ID" value="NZ_JBHUCX010000099.1"/>
</dbReference>
<dbReference type="EMBL" id="JBHUCX010000099">
    <property type="protein sequence ID" value="MFD1677923.1"/>
    <property type="molecule type" value="Genomic_DNA"/>
</dbReference>
<dbReference type="Proteomes" id="UP001597079">
    <property type="component" value="Unassembled WGS sequence"/>
</dbReference>
<dbReference type="PANTHER" id="PTHR37563">
    <property type="entry name" value="PHYTANOYL-COA DIOXYGENASE FAMILY PROTEIN (AFU_ORTHOLOGUE AFUA_2G03330)"/>
    <property type="match status" value="1"/>
</dbReference>
<sequence>MGHIKVSAEEIESLRLHPQTLDLAVNLVRVNGYVVLEKVLPDEKISALHSAFCEGLENFIRKRGTEIYETAKGFNEGTNHLGLFLPFAEPFNDSLVIEHPFALAIVDKILGEDCNMTLFSSNTTLPGGRKCQPVHADYGSYFGDLCHVALPITELVYNIPLVDVNERNAPMEIWPGGTHQLPDNMYGPRGVDIEALAAHMQSVKVHMPAGSILIRDARMWHRGTINHSSEPRPNIALMFSARRQTENIQIPQETYDNLSNRAKHLLRFQKIGFPAIEFTHENEA</sequence>
<gene>
    <name evidence="1" type="ORF">ACFSB2_24975</name>
</gene>
<dbReference type="Pfam" id="PF05721">
    <property type="entry name" value="PhyH"/>
    <property type="match status" value="1"/>
</dbReference>
<organism evidence="1 2">
    <name type="scientific">Alicyclobacillus fodiniaquatilis</name>
    <dbReference type="NCBI Taxonomy" id="1661150"/>
    <lineage>
        <taxon>Bacteria</taxon>
        <taxon>Bacillati</taxon>
        <taxon>Bacillota</taxon>
        <taxon>Bacilli</taxon>
        <taxon>Bacillales</taxon>
        <taxon>Alicyclobacillaceae</taxon>
        <taxon>Alicyclobacillus</taxon>
    </lineage>
</organism>
<dbReference type="InterPro" id="IPR008775">
    <property type="entry name" value="Phytyl_CoA_dOase-like"/>
</dbReference>
<protein>
    <submittedName>
        <fullName evidence="1">Phytanoyl-CoA dioxygenase family protein</fullName>
    </submittedName>
</protein>
<dbReference type="PANTHER" id="PTHR37563:SF2">
    <property type="entry name" value="PHYTANOYL-COA DIOXYGENASE FAMILY PROTEIN (AFU_ORTHOLOGUE AFUA_2G03330)"/>
    <property type="match status" value="1"/>
</dbReference>
<dbReference type="SUPFAM" id="SSF51197">
    <property type="entry name" value="Clavaminate synthase-like"/>
    <property type="match status" value="1"/>
</dbReference>